<reference evidence="2" key="1">
    <citation type="submission" date="2020-03" db="EMBL/GenBank/DDBJ databases">
        <title>Genome of Pelagibius litoralis DSM 21314T.</title>
        <authorList>
            <person name="Wang G."/>
        </authorList>
    </citation>
    <scope>NUCLEOTIDE SEQUENCE</scope>
    <source>
        <strain evidence="2">DSM 21314</strain>
    </source>
</reference>
<keyword evidence="3" id="KW-1185">Reference proteome</keyword>
<proteinExistence type="predicted"/>
<dbReference type="EMBL" id="JAAQPH010000013">
    <property type="protein sequence ID" value="NIA70229.1"/>
    <property type="molecule type" value="Genomic_DNA"/>
</dbReference>
<organism evidence="2 3">
    <name type="scientific">Pelagibius litoralis</name>
    <dbReference type="NCBI Taxonomy" id="374515"/>
    <lineage>
        <taxon>Bacteria</taxon>
        <taxon>Pseudomonadati</taxon>
        <taxon>Pseudomonadota</taxon>
        <taxon>Alphaproteobacteria</taxon>
        <taxon>Rhodospirillales</taxon>
        <taxon>Rhodovibrionaceae</taxon>
        <taxon>Pelagibius</taxon>
    </lineage>
</organism>
<sequence length="87" mass="9685">MPKRSNAPSKVAQTANNELESTDEESKDSRQSPIDFMLSVLRDPEASTADRKWAAEKAAPYLHPRLQTVEHGGEVTLRHEDALKDLA</sequence>
<dbReference type="Proteomes" id="UP000761264">
    <property type="component" value="Unassembled WGS sequence"/>
</dbReference>
<evidence type="ECO:0000313" key="2">
    <source>
        <dbReference type="EMBL" id="NIA70229.1"/>
    </source>
</evidence>
<dbReference type="RefSeq" id="WP_167226639.1">
    <property type="nucleotide sequence ID" value="NZ_JAAQPH010000013.1"/>
</dbReference>
<evidence type="ECO:0000256" key="1">
    <source>
        <dbReference type="SAM" id="MobiDB-lite"/>
    </source>
</evidence>
<name>A0A967KB82_9PROT</name>
<feature type="region of interest" description="Disordered" evidence="1">
    <location>
        <begin position="1"/>
        <end position="33"/>
    </location>
</feature>
<protein>
    <submittedName>
        <fullName evidence="2">Uncharacterized protein</fullName>
    </submittedName>
</protein>
<feature type="compositionally biased region" description="Polar residues" evidence="1">
    <location>
        <begin position="1"/>
        <end position="19"/>
    </location>
</feature>
<gene>
    <name evidence="2" type="ORF">HBA54_16605</name>
</gene>
<accession>A0A967KB82</accession>
<comment type="caution">
    <text evidence="2">The sequence shown here is derived from an EMBL/GenBank/DDBJ whole genome shotgun (WGS) entry which is preliminary data.</text>
</comment>
<dbReference type="AlphaFoldDB" id="A0A967KB82"/>
<evidence type="ECO:0000313" key="3">
    <source>
        <dbReference type="Proteomes" id="UP000761264"/>
    </source>
</evidence>